<name>A0A2R6XG10_MARPO</name>
<feature type="domain" description="DUF4246" evidence="2">
    <location>
        <begin position="19"/>
        <end position="86"/>
    </location>
</feature>
<evidence type="ECO:0000259" key="2">
    <source>
        <dbReference type="Pfam" id="PF14033"/>
    </source>
</evidence>
<sequence length="325" mass="37539">MFPYIEGVSPVDDQTTLPQKSEESVFRRQYEDSTYQWLPAEFAVDAEGSVKIQTYINNLEEAPNEDLYRAIELMFELFLPMFAKVVFDDMPLCSRTLQVIVKAANYVIQPAGQTYEGSWHVEGMSHEHIFATGVYYYSTSPCLNDGGLEFRRPRDQDTDHPAIMHFSSDMGEELGDNFPQLDGLQQNINLGAVPMVEDRLPVFPNSLQHKVSSIVNTSQDQVGTRKIFVFFLVDPRKEMVSTKHVPDQQWERIMPKQLELMSLVADRLTGKRIPPVIIHDIVSRAKSGMTMVEARRHRLELMKERKYKVDQNNQAWERDYTLCEH</sequence>
<dbReference type="Proteomes" id="UP000244005">
    <property type="component" value="Unassembled WGS sequence"/>
</dbReference>
<feature type="region of interest" description="Disordered" evidence="1">
    <location>
        <begin position="1"/>
        <end position="20"/>
    </location>
</feature>
<dbReference type="AlphaFoldDB" id="A0A2R6XG10"/>
<keyword evidence="4" id="KW-1185">Reference proteome</keyword>
<dbReference type="PANTHER" id="PTHR33119:SF1">
    <property type="entry name" value="FE2OG DIOXYGENASE DOMAIN-CONTAINING PROTEIN"/>
    <property type="match status" value="1"/>
</dbReference>
<feature type="domain" description="DUF4246" evidence="2">
    <location>
        <begin position="95"/>
        <end position="251"/>
    </location>
</feature>
<dbReference type="InterPro" id="IPR025340">
    <property type="entry name" value="DUF4246"/>
</dbReference>
<dbReference type="PANTHER" id="PTHR33119">
    <property type="entry name" value="IFI3P"/>
    <property type="match status" value="1"/>
</dbReference>
<accession>A0A2R6XG10</accession>
<organism evidence="3 4">
    <name type="scientific">Marchantia polymorpha</name>
    <name type="common">Common liverwort</name>
    <name type="synonym">Marchantia aquatica</name>
    <dbReference type="NCBI Taxonomy" id="3197"/>
    <lineage>
        <taxon>Eukaryota</taxon>
        <taxon>Viridiplantae</taxon>
        <taxon>Streptophyta</taxon>
        <taxon>Embryophyta</taxon>
        <taxon>Marchantiophyta</taxon>
        <taxon>Marchantiopsida</taxon>
        <taxon>Marchantiidae</taxon>
        <taxon>Marchantiales</taxon>
        <taxon>Marchantiaceae</taxon>
        <taxon>Marchantia</taxon>
    </lineage>
</organism>
<gene>
    <name evidence="3" type="ORF">MARPO_0016s0089</name>
</gene>
<dbReference type="OrthoDB" id="2014642at2759"/>
<evidence type="ECO:0000313" key="3">
    <source>
        <dbReference type="EMBL" id="PTQ45031.1"/>
    </source>
</evidence>
<reference evidence="4" key="1">
    <citation type="journal article" date="2017" name="Cell">
        <title>Insights into land plant evolution garnered from the Marchantia polymorpha genome.</title>
        <authorList>
            <person name="Bowman J.L."/>
            <person name="Kohchi T."/>
            <person name="Yamato K.T."/>
            <person name="Jenkins J."/>
            <person name="Shu S."/>
            <person name="Ishizaki K."/>
            <person name="Yamaoka S."/>
            <person name="Nishihama R."/>
            <person name="Nakamura Y."/>
            <person name="Berger F."/>
            <person name="Adam C."/>
            <person name="Aki S.S."/>
            <person name="Althoff F."/>
            <person name="Araki T."/>
            <person name="Arteaga-Vazquez M.A."/>
            <person name="Balasubrmanian S."/>
            <person name="Barry K."/>
            <person name="Bauer D."/>
            <person name="Boehm C.R."/>
            <person name="Briginshaw L."/>
            <person name="Caballero-Perez J."/>
            <person name="Catarino B."/>
            <person name="Chen F."/>
            <person name="Chiyoda S."/>
            <person name="Chovatia M."/>
            <person name="Davies K.M."/>
            <person name="Delmans M."/>
            <person name="Demura T."/>
            <person name="Dierschke T."/>
            <person name="Dolan L."/>
            <person name="Dorantes-Acosta A.E."/>
            <person name="Eklund D.M."/>
            <person name="Florent S.N."/>
            <person name="Flores-Sandoval E."/>
            <person name="Fujiyama A."/>
            <person name="Fukuzawa H."/>
            <person name="Galik B."/>
            <person name="Grimanelli D."/>
            <person name="Grimwood J."/>
            <person name="Grossniklaus U."/>
            <person name="Hamada T."/>
            <person name="Haseloff J."/>
            <person name="Hetherington A.J."/>
            <person name="Higo A."/>
            <person name="Hirakawa Y."/>
            <person name="Hundley H.N."/>
            <person name="Ikeda Y."/>
            <person name="Inoue K."/>
            <person name="Inoue S.I."/>
            <person name="Ishida S."/>
            <person name="Jia Q."/>
            <person name="Kakita M."/>
            <person name="Kanazawa T."/>
            <person name="Kawai Y."/>
            <person name="Kawashima T."/>
            <person name="Kennedy M."/>
            <person name="Kinose K."/>
            <person name="Kinoshita T."/>
            <person name="Kohara Y."/>
            <person name="Koide E."/>
            <person name="Komatsu K."/>
            <person name="Kopischke S."/>
            <person name="Kubo M."/>
            <person name="Kyozuka J."/>
            <person name="Lagercrantz U."/>
            <person name="Lin S.S."/>
            <person name="Lindquist E."/>
            <person name="Lipzen A.M."/>
            <person name="Lu C.W."/>
            <person name="De Luna E."/>
            <person name="Martienssen R.A."/>
            <person name="Minamino N."/>
            <person name="Mizutani M."/>
            <person name="Mizutani M."/>
            <person name="Mochizuki N."/>
            <person name="Monte I."/>
            <person name="Mosher R."/>
            <person name="Nagasaki H."/>
            <person name="Nakagami H."/>
            <person name="Naramoto S."/>
            <person name="Nishitani K."/>
            <person name="Ohtani M."/>
            <person name="Okamoto T."/>
            <person name="Okumura M."/>
            <person name="Phillips J."/>
            <person name="Pollak B."/>
            <person name="Reinders A."/>
            <person name="Rovekamp M."/>
            <person name="Sano R."/>
            <person name="Sawa S."/>
            <person name="Schmid M.W."/>
            <person name="Shirakawa M."/>
            <person name="Solano R."/>
            <person name="Spunde A."/>
            <person name="Suetsugu N."/>
            <person name="Sugano S."/>
            <person name="Sugiyama A."/>
            <person name="Sun R."/>
            <person name="Suzuki Y."/>
            <person name="Takenaka M."/>
            <person name="Takezawa D."/>
            <person name="Tomogane H."/>
            <person name="Tsuzuki M."/>
            <person name="Ueda T."/>
            <person name="Umeda M."/>
            <person name="Ward J.M."/>
            <person name="Watanabe Y."/>
            <person name="Yazaki K."/>
            <person name="Yokoyama R."/>
            <person name="Yoshitake Y."/>
            <person name="Yotsui I."/>
            <person name="Zachgo S."/>
            <person name="Schmutz J."/>
        </authorList>
    </citation>
    <scope>NUCLEOTIDE SEQUENCE [LARGE SCALE GENOMIC DNA]</scope>
    <source>
        <strain evidence="4">Tak-1</strain>
    </source>
</reference>
<dbReference type="EMBL" id="KZ772688">
    <property type="protein sequence ID" value="PTQ45031.1"/>
    <property type="molecule type" value="Genomic_DNA"/>
</dbReference>
<proteinExistence type="predicted"/>
<dbReference type="Pfam" id="PF14033">
    <property type="entry name" value="DUF4246"/>
    <property type="match status" value="2"/>
</dbReference>
<evidence type="ECO:0000256" key="1">
    <source>
        <dbReference type="SAM" id="MobiDB-lite"/>
    </source>
</evidence>
<protein>
    <recommendedName>
        <fullName evidence="2">DUF4246 domain-containing protein</fullName>
    </recommendedName>
</protein>
<evidence type="ECO:0000313" key="4">
    <source>
        <dbReference type="Proteomes" id="UP000244005"/>
    </source>
</evidence>
<dbReference type="InterPro" id="IPR049192">
    <property type="entry name" value="DUF4246_C"/>
</dbReference>